<sequence length="114" mass="12674">VPDRPKRLKPNSTTQKPKTQKPNSTTRKPNSTTQKPNSTTQKPNSRTQKPNSTTQKSNSTTQKPNSRTAPKQAWGLQTMPSYDELNVNSGTVNAGKYNKTLIRTYLKGAPLNSY</sequence>
<evidence type="ECO:0000313" key="2">
    <source>
        <dbReference type="Ensembl" id="ENSAMXP00005022311.1"/>
    </source>
</evidence>
<dbReference type="AlphaFoldDB" id="A0A8B9JJH7"/>
<name>A0A8B9JJH7_ASTMX</name>
<dbReference type="Proteomes" id="UP000694621">
    <property type="component" value="Unplaced"/>
</dbReference>
<accession>A0A8B9JJH7</accession>
<reference evidence="2" key="1">
    <citation type="submission" date="2025-08" db="UniProtKB">
        <authorList>
            <consortium name="Ensembl"/>
        </authorList>
    </citation>
    <scope>IDENTIFICATION</scope>
</reference>
<proteinExistence type="predicted"/>
<organism evidence="2 3">
    <name type="scientific">Astyanax mexicanus</name>
    <name type="common">Blind cave fish</name>
    <name type="synonym">Astyanax fasciatus mexicanus</name>
    <dbReference type="NCBI Taxonomy" id="7994"/>
    <lineage>
        <taxon>Eukaryota</taxon>
        <taxon>Metazoa</taxon>
        <taxon>Chordata</taxon>
        <taxon>Craniata</taxon>
        <taxon>Vertebrata</taxon>
        <taxon>Euteleostomi</taxon>
        <taxon>Actinopterygii</taxon>
        <taxon>Neopterygii</taxon>
        <taxon>Teleostei</taxon>
        <taxon>Ostariophysi</taxon>
        <taxon>Characiformes</taxon>
        <taxon>Characoidei</taxon>
        <taxon>Acestrorhamphidae</taxon>
        <taxon>Acestrorhamphinae</taxon>
        <taxon>Astyanax</taxon>
    </lineage>
</organism>
<evidence type="ECO:0000256" key="1">
    <source>
        <dbReference type="SAM" id="MobiDB-lite"/>
    </source>
</evidence>
<dbReference type="Ensembl" id="ENSAMXT00005024641.1">
    <property type="protein sequence ID" value="ENSAMXP00005022311.1"/>
    <property type="gene ID" value="ENSAMXG00005011496.1"/>
</dbReference>
<protein>
    <submittedName>
        <fullName evidence="2">Uncharacterized protein</fullName>
    </submittedName>
</protein>
<evidence type="ECO:0000313" key="3">
    <source>
        <dbReference type="Proteomes" id="UP000694621"/>
    </source>
</evidence>
<feature type="region of interest" description="Disordered" evidence="1">
    <location>
        <begin position="1"/>
        <end position="77"/>
    </location>
</feature>
<feature type="compositionally biased region" description="Polar residues" evidence="1">
    <location>
        <begin position="10"/>
        <end position="48"/>
    </location>
</feature>
<feature type="compositionally biased region" description="Low complexity" evidence="1">
    <location>
        <begin position="49"/>
        <end position="64"/>
    </location>
</feature>